<accession>A0A0V1J797</accession>
<dbReference type="AlphaFoldDB" id="A0A0V1J797"/>
<sequence length="127" mass="14351">MHVEAKRAIIMRCFFKGKKTLEKNGSFHLINSVQAEKGGLRMSRNSLSTVSLFTLKVCVKARRRSKHRIQSVNDFDISSIYRIHLKYAVAFSRIYLIWYCFNFGCRTPPKPVPSPVVKGGGVATSGI</sequence>
<reference evidence="1 2" key="1">
    <citation type="submission" date="2015-01" db="EMBL/GenBank/DDBJ databases">
        <title>Evolution of Trichinella species and genotypes.</title>
        <authorList>
            <person name="Korhonen P.K."/>
            <person name="Edoardo P."/>
            <person name="Giuseppe L.R."/>
            <person name="Gasser R.B."/>
        </authorList>
    </citation>
    <scope>NUCLEOTIDE SEQUENCE [LARGE SCALE GENOMIC DNA]</scope>
    <source>
        <strain evidence="1">ISS588</strain>
    </source>
</reference>
<gene>
    <name evidence="1" type="ORF">T4B_2277</name>
</gene>
<comment type="caution">
    <text evidence="1">The sequence shown here is derived from an EMBL/GenBank/DDBJ whole genome shotgun (WGS) entry which is preliminary data.</text>
</comment>
<name>A0A0V1J797_TRIPS</name>
<protein>
    <submittedName>
        <fullName evidence="1">Uncharacterized protein</fullName>
    </submittedName>
</protein>
<dbReference type="Proteomes" id="UP000054805">
    <property type="component" value="Unassembled WGS sequence"/>
</dbReference>
<proteinExistence type="predicted"/>
<evidence type="ECO:0000313" key="1">
    <source>
        <dbReference type="EMBL" id="KRZ30851.1"/>
    </source>
</evidence>
<dbReference type="EMBL" id="JYDS01000031">
    <property type="protein sequence ID" value="KRZ30851.1"/>
    <property type="molecule type" value="Genomic_DNA"/>
</dbReference>
<evidence type="ECO:0000313" key="2">
    <source>
        <dbReference type="Proteomes" id="UP000054805"/>
    </source>
</evidence>
<keyword evidence="2" id="KW-1185">Reference proteome</keyword>
<organism evidence="1 2">
    <name type="scientific">Trichinella pseudospiralis</name>
    <name type="common">Parasitic roundworm</name>
    <dbReference type="NCBI Taxonomy" id="6337"/>
    <lineage>
        <taxon>Eukaryota</taxon>
        <taxon>Metazoa</taxon>
        <taxon>Ecdysozoa</taxon>
        <taxon>Nematoda</taxon>
        <taxon>Enoplea</taxon>
        <taxon>Dorylaimia</taxon>
        <taxon>Trichinellida</taxon>
        <taxon>Trichinellidae</taxon>
        <taxon>Trichinella</taxon>
    </lineage>
</organism>